<evidence type="ECO:0000256" key="1">
    <source>
        <dbReference type="ARBA" id="ARBA00007435"/>
    </source>
</evidence>
<evidence type="ECO:0000259" key="2">
    <source>
        <dbReference type="PROSITE" id="PS50164"/>
    </source>
</evidence>
<dbReference type="AlphaFoldDB" id="A0A1F6NV24"/>
<dbReference type="Gene3D" id="3.40.1440.10">
    <property type="entry name" value="GIY-YIG endonuclease"/>
    <property type="match status" value="1"/>
</dbReference>
<dbReference type="SUPFAM" id="SSF82771">
    <property type="entry name" value="GIY-YIG endonuclease"/>
    <property type="match status" value="1"/>
</dbReference>
<name>A0A1F6NV24_9BACT</name>
<dbReference type="Pfam" id="PF01541">
    <property type="entry name" value="GIY-YIG"/>
    <property type="match status" value="1"/>
</dbReference>
<sequence length="95" mass="11718">MIYEYYVYIMTNKRNTVLYIGITNNLKRRVEEHKQKLGSKFTKKYNIDKLLYYEIYTDPENAIKREKQLKNYSRKRKDALISEFNKKYIDLYAEI</sequence>
<evidence type="ECO:0000313" key="3">
    <source>
        <dbReference type="EMBL" id="OGH87718.1"/>
    </source>
</evidence>
<dbReference type="PROSITE" id="PS50164">
    <property type="entry name" value="GIY_YIG"/>
    <property type="match status" value="1"/>
</dbReference>
<reference evidence="3 4" key="1">
    <citation type="journal article" date="2016" name="Nat. Commun.">
        <title>Thousands of microbial genomes shed light on interconnected biogeochemical processes in an aquifer system.</title>
        <authorList>
            <person name="Anantharaman K."/>
            <person name="Brown C.T."/>
            <person name="Hug L.A."/>
            <person name="Sharon I."/>
            <person name="Castelle C.J."/>
            <person name="Probst A.J."/>
            <person name="Thomas B.C."/>
            <person name="Singh A."/>
            <person name="Wilkins M.J."/>
            <person name="Karaoz U."/>
            <person name="Brodie E.L."/>
            <person name="Williams K.H."/>
            <person name="Hubbard S.S."/>
            <person name="Banfield J.F."/>
        </authorList>
    </citation>
    <scope>NUCLEOTIDE SEQUENCE [LARGE SCALE GENOMIC DNA]</scope>
</reference>
<comment type="caution">
    <text evidence="3">The sequence shown here is derived from an EMBL/GenBank/DDBJ whole genome shotgun (WGS) entry which is preliminary data.</text>
</comment>
<dbReference type="EMBL" id="MFQP01000013">
    <property type="protein sequence ID" value="OGH87718.1"/>
    <property type="molecule type" value="Genomic_DNA"/>
</dbReference>
<dbReference type="Proteomes" id="UP000177151">
    <property type="component" value="Unassembled WGS sequence"/>
</dbReference>
<gene>
    <name evidence="3" type="ORF">A2206_00990</name>
</gene>
<dbReference type="PANTHER" id="PTHR34477:SF5">
    <property type="entry name" value="BSL5627 PROTEIN"/>
    <property type="match status" value="1"/>
</dbReference>
<dbReference type="SMART" id="SM00465">
    <property type="entry name" value="GIYc"/>
    <property type="match status" value="1"/>
</dbReference>
<comment type="similarity">
    <text evidence="1">Belongs to the UPF0213 family.</text>
</comment>
<protein>
    <submittedName>
        <fullName evidence="3">Excinuclease ABC subunit C</fullName>
    </submittedName>
</protein>
<organism evidence="3 4">
    <name type="scientific">Candidatus Magasanikbacteria bacterium RIFOXYA1_FULL_40_8</name>
    <dbReference type="NCBI Taxonomy" id="1798694"/>
    <lineage>
        <taxon>Bacteria</taxon>
        <taxon>Candidatus Magasanikiibacteriota</taxon>
    </lineage>
</organism>
<dbReference type="InterPro" id="IPR000305">
    <property type="entry name" value="GIY-YIG_endonuc"/>
</dbReference>
<proteinExistence type="inferred from homology"/>
<feature type="domain" description="GIY-YIG" evidence="2">
    <location>
        <begin position="3"/>
        <end position="79"/>
    </location>
</feature>
<dbReference type="InterPro" id="IPR035901">
    <property type="entry name" value="GIY-YIG_endonuc_sf"/>
</dbReference>
<evidence type="ECO:0000313" key="4">
    <source>
        <dbReference type="Proteomes" id="UP000177151"/>
    </source>
</evidence>
<dbReference type="PANTHER" id="PTHR34477">
    <property type="entry name" value="UPF0213 PROTEIN YHBQ"/>
    <property type="match status" value="1"/>
</dbReference>
<dbReference type="InterPro" id="IPR050190">
    <property type="entry name" value="UPF0213_domain"/>
</dbReference>
<accession>A0A1F6NV24</accession>
<dbReference type="CDD" id="cd10448">
    <property type="entry name" value="GIY-YIG_unchar_3"/>
    <property type="match status" value="1"/>
</dbReference>